<dbReference type="Proteomes" id="UP000198862">
    <property type="component" value="Unassembled WGS sequence"/>
</dbReference>
<dbReference type="OrthoDB" id="9808408at2"/>
<sequence length="128" mass="14687">MFQESAVGFIQKSSIGIHAVSPKGIIKYANQFELDILGYLEEEYVGHHVSEFQINDKCLNDMMEKLGEFKNLINYPSRVQGKNEIKYILYNSSVYEQGGEFIHTRCFGCEISQKVYEVLVEESAYLKG</sequence>
<dbReference type="EMBL" id="FOLO01000054">
    <property type="protein sequence ID" value="SFD39888.1"/>
    <property type="molecule type" value="Genomic_DNA"/>
</dbReference>
<keyword evidence="2" id="KW-1185">Reference proteome</keyword>
<proteinExistence type="predicted"/>
<reference evidence="1 2" key="1">
    <citation type="submission" date="2016-10" db="EMBL/GenBank/DDBJ databases">
        <authorList>
            <person name="de Groot N.N."/>
        </authorList>
    </citation>
    <scope>NUCLEOTIDE SEQUENCE [LARGE SCALE GENOMIC DNA]</scope>
    <source>
        <strain evidence="1 2">DSM 6059</strain>
    </source>
</reference>
<evidence type="ECO:0008006" key="3">
    <source>
        <dbReference type="Google" id="ProtNLM"/>
    </source>
</evidence>
<dbReference type="RefSeq" id="WP_091989827.1">
    <property type="nucleotide sequence ID" value="NZ_FOLO01000054.1"/>
</dbReference>
<protein>
    <recommendedName>
        <fullName evidence="3">PAS domain S-box-containing protein</fullName>
    </recommendedName>
</protein>
<evidence type="ECO:0000313" key="2">
    <source>
        <dbReference type="Proteomes" id="UP000198862"/>
    </source>
</evidence>
<dbReference type="SUPFAM" id="SSF55785">
    <property type="entry name" value="PYP-like sensor domain (PAS domain)"/>
    <property type="match status" value="1"/>
</dbReference>
<dbReference type="AlphaFoldDB" id="A0A1I1S5P8"/>
<name>A0A1I1S5P8_9GAMM</name>
<dbReference type="InterPro" id="IPR000014">
    <property type="entry name" value="PAS"/>
</dbReference>
<dbReference type="STRING" id="1123010.SAMN02745724_04404"/>
<evidence type="ECO:0000313" key="1">
    <source>
        <dbReference type="EMBL" id="SFD39888.1"/>
    </source>
</evidence>
<dbReference type="Gene3D" id="3.30.450.20">
    <property type="entry name" value="PAS domain"/>
    <property type="match status" value="1"/>
</dbReference>
<dbReference type="CDD" id="cd00130">
    <property type="entry name" value="PAS"/>
    <property type="match status" value="1"/>
</dbReference>
<dbReference type="InterPro" id="IPR035965">
    <property type="entry name" value="PAS-like_dom_sf"/>
</dbReference>
<organism evidence="1 2">
    <name type="scientific">Pseudoalteromonas denitrificans DSM 6059</name>
    <dbReference type="NCBI Taxonomy" id="1123010"/>
    <lineage>
        <taxon>Bacteria</taxon>
        <taxon>Pseudomonadati</taxon>
        <taxon>Pseudomonadota</taxon>
        <taxon>Gammaproteobacteria</taxon>
        <taxon>Alteromonadales</taxon>
        <taxon>Pseudoalteromonadaceae</taxon>
        <taxon>Pseudoalteromonas</taxon>
    </lineage>
</organism>
<gene>
    <name evidence="1" type="ORF">SAMN02745724_04404</name>
</gene>
<accession>A0A1I1S5P8</accession>